<dbReference type="SUPFAM" id="SSF88697">
    <property type="entry name" value="PUA domain-like"/>
    <property type="match status" value="1"/>
</dbReference>
<dbReference type="EMBL" id="JALLPJ020001156">
    <property type="protein sequence ID" value="KAL3775370.1"/>
    <property type="molecule type" value="Genomic_DNA"/>
</dbReference>
<name>A0ABD3NHJ4_9STRA</name>
<dbReference type="InterPro" id="IPR052181">
    <property type="entry name" value="5hmC_binding"/>
</dbReference>
<feature type="domain" description="EVE" evidence="1">
    <location>
        <begin position="2"/>
        <end position="83"/>
    </location>
</feature>
<proteinExistence type="predicted"/>
<dbReference type="InterPro" id="IPR015947">
    <property type="entry name" value="PUA-like_sf"/>
</dbReference>
<dbReference type="PANTHER" id="PTHR14087:SF7">
    <property type="entry name" value="THYMOCYTE NUCLEAR PROTEIN 1"/>
    <property type="match status" value="1"/>
</dbReference>
<accession>A0ABD3NHJ4</accession>
<sequence>MREAQPDATALDPKSEYYDAKSTKENCKWDSVLVEYEQTFPVVLSLKEIKDIAAKEPDGLIANLALLKQSRLSVVPLEKRQWDERLSIAHAFSTLTHRKKVHHLTAADLNEFEETSNRSIGEVVSNLHGGKYQFQDSHLAGATRLGQEFADSLYASDGIVEENDDDEMPKWAIRMMDPLLQMDKPVSGTLFFGNGNIKHTITIKNDERSWEKFYAFVHPLKQEQQGIKCPFEMHPTIGTLAPRGGASNACDANTPYSDSTAISVKIIDDNSAGEYLLVVGTEAEVMRYVLKAH</sequence>
<protein>
    <recommendedName>
        <fullName evidence="1">EVE domain-containing protein</fullName>
    </recommendedName>
</protein>
<dbReference type="PANTHER" id="PTHR14087">
    <property type="entry name" value="THYMOCYTE NUCLEAR PROTEIN 1"/>
    <property type="match status" value="1"/>
</dbReference>
<organism evidence="2 3">
    <name type="scientific">Cyclotella atomus</name>
    <dbReference type="NCBI Taxonomy" id="382360"/>
    <lineage>
        <taxon>Eukaryota</taxon>
        <taxon>Sar</taxon>
        <taxon>Stramenopiles</taxon>
        <taxon>Ochrophyta</taxon>
        <taxon>Bacillariophyta</taxon>
        <taxon>Coscinodiscophyceae</taxon>
        <taxon>Thalassiosirophycidae</taxon>
        <taxon>Stephanodiscales</taxon>
        <taxon>Stephanodiscaceae</taxon>
        <taxon>Cyclotella</taxon>
    </lineage>
</organism>
<gene>
    <name evidence="2" type="ORF">ACHAWO_006561</name>
</gene>
<keyword evidence="3" id="KW-1185">Reference proteome</keyword>
<dbReference type="Pfam" id="PF01878">
    <property type="entry name" value="EVE"/>
    <property type="match status" value="1"/>
</dbReference>
<evidence type="ECO:0000313" key="3">
    <source>
        <dbReference type="Proteomes" id="UP001530400"/>
    </source>
</evidence>
<dbReference type="Gene3D" id="3.10.590.10">
    <property type="entry name" value="ph1033 like domains"/>
    <property type="match status" value="1"/>
</dbReference>
<evidence type="ECO:0000313" key="2">
    <source>
        <dbReference type="EMBL" id="KAL3775370.1"/>
    </source>
</evidence>
<evidence type="ECO:0000259" key="1">
    <source>
        <dbReference type="Pfam" id="PF01878"/>
    </source>
</evidence>
<comment type="caution">
    <text evidence="2">The sequence shown here is derived from an EMBL/GenBank/DDBJ whole genome shotgun (WGS) entry which is preliminary data.</text>
</comment>
<dbReference type="AlphaFoldDB" id="A0ABD3NHJ4"/>
<dbReference type="Proteomes" id="UP001530400">
    <property type="component" value="Unassembled WGS sequence"/>
</dbReference>
<reference evidence="2 3" key="1">
    <citation type="submission" date="2024-10" db="EMBL/GenBank/DDBJ databases">
        <title>Updated reference genomes for cyclostephanoid diatoms.</title>
        <authorList>
            <person name="Roberts W.R."/>
            <person name="Alverson A.J."/>
        </authorList>
    </citation>
    <scope>NUCLEOTIDE SEQUENCE [LARGE SCALE GENOMIC DNA]</scope>
    <source>
        <strain evidence="2 3">AJA010-31</strain>
    </source>
</reference>
<dbReference type="InterPro" id="IPR002740">
    <property type="entry name" value="EVE_domain"/>
</dbReference>